<dbReference type="Proteomes" id="UP000626180">
    <property type="component" value="Unassembled WGS sequence"/>
</dbReference>
<organism evidence="2 3">
    <name type="scientific">Pseudomonas luteola</name>
    <dbReference type="NCBI Taxonomy" id="47886"/>
    <lineage>
        <taxon>Bacteria</taxon>
        <taxon>Pseudomonadati</taxon>
        <taxon>Pseudomonadota</taxon>
        <taxon>Gammaproteobacteria</taxon>
        <taxon>Pseudomonadales</taxon>
        <taxon>Pseudomonadaceae</taxon>
        <taxon>Pseudomonas</taxon>
    </lineage>
</organism>
<dbReference type="PANTHER" id="PTHR42928:SF5">
    <property type="entry name" value="BLR1237 PROTEIN"/>
    <property type="match status" value="1"/>
</dbReference>
<evidence type="ECO:0000256" key="1">
    <source>
        <dbReference type="ARBA" id="ARBA00006987"/>
    </source>
</evidence>
<keyword evidence="3" id="KW-1185">Reference proteome</keyword>
<dbReference type="Pfam" id="PF03401">
    <property type="entry name" value="TctC"/>
    <property type="match status" value="1"/>
</dbReference>
<comment type="similarity">
    <text evidence="1">Belongs to the UPF0065 (bug) family.</text>
</comment>
<dbReference type="Gene3D" id="3.40.190.10">
    <property type="entry name" value="Periplasmic binding protein-like II"/>
    <property type="match status" value="1"/>
</dbReference>
<reference evidence="2 3" key="1">
    <citation type="submission" date="2020-10" db="EMBL/GenBank/DDBJ databases">
        <title>Genome sequences of Pseudomonas isolates.</title>
        <authorList>
            <person name="Wessels L."/>
            <person name="Reich F."/>
            <person name="Hammerl J."/>
        </authorList>
    </citation>
    <scope>NUCLEOTIDE SEQUENCE [LARGE SCALE GENOMIC DNA]</scope>
    <source>
        <strain evidence="2 3">20-MO00624-0</strain>
    </source>
</reference>
<dbReference type="Gene3D" id="3.40.190.150">
    <property type="entry name" value="Bordetella uptake gene, domain 1"/>
    <property type="match status" value="1"/>
</dbReference>
<sequence length="169" mass="18882">MQSVGAYVDWVSKKPHFRDVGIALYGSQSHLAGLMLGCEEEIALRMQTYSHTTAIIGDLLEGGLAATIFVCGQVNSRRAEGKVHALTVTSKDRIPNWPAVKTFTEQDMPMDINGWIGWFVSANTPDPTISDLFNKVARMQQTQDYQELQKRYLLTQASLSPEQTQTTHH</sequence>
<name>A0ABS0FKS5_PSELU</name>
<dbReference type="EMBL" id="JADMCD010000003">
    <property type="protein sequence ID" value="MBF8640955.1"/>
    <property type="molecule type" value="Genomic_DNA"/>
</dbReference>
<dbReference type="InterPro" id="IPR042100">
    <property type="entry name" value="Bug_dom1"/>
</dbReference>
<dbReference type="InterPro" id="IPR005064">
    <property type="entry name" value="BUG"/>
</dbReference>
<accession>A0ABS0FKS5</accession>
<proteinExistence type="inferred from homology"/>
<dbReference type="PANTHER" id="PTHR42928">
    <property type="entry name" value="TRICARBOXYLATE-BINDING PROTEIN"/>
    <property type="match status" value="1"/>
</dbReference>
<protein>
    <recommendedName>
        <fullName evidence="4">Tripartite tricarboxylate transporter family receptor</fullName>
    </recommendedName>
</protein>
<evidence type="ECO:0000313" key="2">
    <source>
        <dbReference type="EMBL" id="MBF8640955.1"/>
    </source>
</evidence>
<gene>
    <name evidence="2" type="ORF">IRZ65_09680</name>
</gene>
<comment type="caution">
    <text evidence="2">The sequence shown here is derived from an EMBL/GenBank/DDBJ whole genome shotgun (WGS) entry which is preliminary data.</text>
</comment>
<evidence type="ECO:0000313" key="3">
    <source>
        <dbReference type="Proteomes" id="UP000626180"/>
    </source>
</evidence>
<evidence type="ECO:0008006" key="4">
    <source>
        <dbReference type="Google" id="ProtNLM"/>
    </source>
</evidence>